<dbReference type="Proteomes" id="UP000323994">
    <property type="component" value="Unassembled WGS sequence"/>
</dbReference>
<feature type="domain" description="Response regulatory" evidence="2">
    <location>
        <begin position="5"/>
        <end position="127"/>
    </location>
</feature>
<comment type="caution">
    <text evidence="3">The sequence shown here is derived from an EMBL/GenBank/DDBJ whole genome shotgun (WGS) entry which is preliminary data.</text>
</comment>
<evidence type="ECO:0000313" key="4">
    <source>
        <dbReference type="Proteomes" id="UP000323994"/>
    </source>
</evidence>
<dbReference type="AlphaFoldDB" id="A0A5M8QV20"/>
<dbReference type="OrthoDB" id="673307at2"/>
<keyword evidence="4" id="KW-1185">Reference proteome</keyword>
<keyword evidence="1" id="KW-0597">Phosphoprotein</keyword>
<dbReference type="InterPro" id="IPR011006">
    <property type="entry name" value="CheY-like_superfamily"/>
</dbReference>
<reference evidence="3 4" key="1">
    <citation type="submission" date="2019-05" db="EMBL/GenBank/DDBJ databases">
        <authorList>
            <person name="Qu J.-H."/>
        </authorList>
    </citation>
    <scope>NUCLEOTIDE SEQUENCE [LARGE SCALE GENOMIC DNA]</scope>
    <source>
        <strain evidence="3 4">NS28</strain>
    </source>
</reference>
<dbReference type="InterPro" id="IPR052893">
    <property type="entry name" value="TCS_response_regulator"/>
</dbReference>
<gene>
    <name evidence="3" type="ORF">FEM33_16405</name>
</gene>
<dbReference type="PROSITE" id="PS50110">
    <property type="entry name" value="RESPONSE_REGULATORY"/>
    <property type="match status" value="1"/>
</dbReference>
<dbReference type="Gene3D" id="3.40.50.2300">
    <property type="match status" value="1"/>
</dbReference>
<dbReference type="EMBL" id="VBSN01000049">
    <property type="protein sequence ID" value="KAA6438283.1"/>
    <property type="molecule type" value="Genomic_DNA"/>
</dbReference>
<dbReference type="Pfam" id="PF00072">
    <property type="entry name" value="Response_reg"/>
    <property type="match status" value="1"/>
</dbReference>
<dbReference type="SMART" id="SM00448">
    <property type="entry name" value="REC"/>
    <property type="match status" value="1"/>
</dbReference>
<sequence>MRKYRILIVENDEDELFFMKESFNESGLFDIIGDVKNGNTLFEWLSGKPAEALPDLILSDLNMPGKNGYDILAEIRENEHYAHIPVVITSTSSIKSVMEKCLQMGASDYLVKPESFIDYSSYAKDLYYRCSLKVPD</sequence>
<dbReference type="GO" id="GO:0000160">
    <property type="term" value="P:phosphorelay signal transduction system"/>
    <property type="evidence" value="ECO:0007669"/>
    <property type="project" value="InterPro"/>
</dbReference>
<dbReference type="InterPro" id="IPR001789">
    <property type="entry name" value="Sig_transdc_resp-reg_receiver"/>
</dbReference>
<name>A0A5M8QV20_9BACT</name>
<feature type="modified residue" description="4-aspartylphosphate" evidence="1">
    <location>
        <position position="60"/>
    </location>
</feature>
<accession>A0A5M8QV20</accession>
<evidence type="ECO:0000256" key="1">
    <source>
        <dbReference type="PROSITE-ProRule" id="PRU00169"/>
    </source>
</evidence>
<organism evidence="3 4">
    <name type="scientific">Dyadobacter flavalbus</name>
    <dbReference type="NCBI Taxonomy" id="2579942"/>
    <lineage>
        <taxon>Bacteria</taxon>
        <taxon>Pseudomonadati</taxon>
        <taxon>Bacteroidota</taxon>
        <taxon>Cytophagia</taxon>
        <taxon>Cytophagales</taxon>
        <taxon>Spirosomataceae</taxon>
        <taxon>Dyadobacter</taxon>
    </lineage>
</organism>
<evidence type="ECO:0000313" key="3">
    <source>
        <dbReference type="EMBL" id="KAA6438283.1"/>
    </source>
</evidence>
<protein>
    <submittedName>
        <fullName evidence="3">Response regulator</fullName>
    </submittedName>
</protein>
<dbReference type="SUPFAM" id="SSF52172">
    <property type="entry name" value="CheY-like"/>
    <property type="match status" value="1"/>
</dbReference>
<dbReference type="PANTHER" id="PTHR44520">
    <property type="entry name" value="RESPONSE REGULATOR RCP1-RELATED"/>
    <property type="match status" value="1"/>
</dbReference>
<proteinExistence type="predicted"/>
<evidence type="ECO:0000259" key="2">
    <source>
        <dbReference type="PROSITE" id="PS50110"/>
    </source>
</evidence>
<dbReference type="RefSeq" id="WP_139013086.1">
    <property type="nucleotide sequence ID" value="NZ_VBSN01000049.1"/>
</dbReference>